<keyword evidence="4" id="KW-1185">Reference proteome</keyword>
<evidence type="ECO:0000256" key="2">
    <source>
        <dbReference type="SAM" id="Phobius"/>
    </source>
</evidence>
<keyword evidence="2" id="KW-1133">Transmembrane helix</keyword>
<reference evidence="4" key="1">
    <citation type="submission" date="2016-11" db="EMBL/GenBank/DDBJ databases">
        <authorList>
            <person name="Varghese N."/>
            <person name="Submissions S."/>
        </authorList>
    </citation>
    <scope>NUCLEOTIDE SEQUENCE [LARGE SCALE GENOMIC DNA]</scope>
    <source>
        <strain evidence="4">UWOS</strain>
    </source>
</reference>
<keyword evidence="1" id="KW-0175">Coiled coil</keyword>
<gene>
    <name evidence="3" type="ORF">SAMN05720469_13814</name>
</gene>
<dbReference type="EMBL" id="FRAW01000038">
    <property type="protein sequence ID" value="SHL13894.1"/>
    <property type="molecule type" value="Genomic_DNA"/>
</dbReference>
<name>A0A1M6Y6J3_9BACT</name>
<feature type="transmembrane region" description="Helical" evidence="2">
    <location>
        <begin position="414"/>
        <end position="431"/>
    </location>
</feature>
<feature type="coiled-coil region" evidence="1">
    <location>
        <begin position="109"/>
        <end position="136"/>
    </location>
</feature>
<sequence length="568" mass="65485">MMQTTVYDPLERYKNEYCDLFLKNAQEAFDELFKQAKIDKEKNQSLCLEIFNQSNERDSLATSRSHWGLWRIICGILAVGSALIWPITEQTTPGIIGLVAAGALLFYILAFLNKTIHQLDGKIQSLEADIQKKKEEALQIMQPLNDLFGWDIPAKLIQKTVPNLEFDPFFTQTRLAELENEFGYDGSLNENSSILFAQSGEINGNPFVVADSKTFKMGCKTYTGRRTISWYASSIGPNGKRQMVRRSQVLTASITKPYPEYSNVGFVLYGNDAAPHLEFTRNRSQLTDDGFLQNFRRKKKLKELKKFSQNLKDESQYTLMNNHEFETLFETKDRTDEVEYRLLFTALAQKQMLSLIKDKTLSYGDDFVFFKQKKINAIFPRHLTGSTLDTNPTQFADYDFNRCKRNFVRLNQEYFRSVYFAMAPLLAIPLYQQMRTRKNIYADSQKKSSSWEWESLANYLGEAQFQHAQCVTDNILKTTLKKEMPSGKSAIDVTAFGFRGEPRTERVQVFGGDGRYHSVPVQWIEYLPVSKTTTMIIEEKEEMNQGLVCKYLPESANTICRRGIFARI</sequence>
<organism evidence="3 4">
    <name type="scientific">Fibrobacter intestinalis</name>
    <dbReference type="NCBI Taxonomy" id="28122"/>
    <lineage>
        <taxon>Bacteria</taxon>
        <taxon>Pseudomonadati</taxon>
        <taxon>Fibrobacterota</taxon>
        <taxon>Fibrobacteria</taxon>
        <taxon>Fibrobacterales</taxon>
        <taxon>Fibrobacteraceae</taxon>
        <taxon>Fibrobacter</taxon>
    </lineage>
</organism>
<dbReference type="AlphaFoldDB" id="A0A1M6Y6J3"/>
<keyword evidence="2" id="KW-0472">Membrane</keyword>
<accession>A0A1M6Y6J3</accession>
<evidence type="ECO:0000256" key="1">
    <source>
        <dbReference type="SAM" id="Coils"/>
    </source>
</evidence>
<dbReference type="RefSeq" id="WP_073305993.1">
    <property type="nucleotide sequence ID" value="NZ_FRAW01000038.1"/>
</dbReference>
<feature type="transmembrane region" description="Helical" evidence="2">
    <location>
        <begin position="69"/>
        <end position="88"/>
    </location>
</feature>
<evidence type="ECO:0000313" key="3">
    <source>
        <dbReference type="EMBL" id="SHL13894.1"/>
    </source>
</evidence>
<evidence type="ECO:0000313" key="4">
    <source>
        <dbReference type="Proteomes" id="UP000184275"/>
    </source>
</evidence>
<protein>
    <submittedName>
        <fullName evidence="3">Uncharacterized protein</fullName>
    </submittedName>
</protein>
<proteinExistence type="predicted"/>
<keyword evidence="2" id="KW-0812">Transmembrane</keyword>
<feature type="transmembrane region" description="Helical" evidence="2">
    <location>
        <begin position="94"/>
        <end position="112"/>
    </location>
</feature>
<dbReference type="Proteomes" id="UP000184275">
    <property type="component" value="Unassembled WGS sequence"/>
</dbReference>
<dbReference type="NCBIfam" id="NF046000">
    <property type="entry name" value="MAG1210_fam"/>
    <property type="match status" value="1"/>
</dbReference>